<name>A0A2T7PE59_POMCA</name>
<dbReference type="Proteomes" id="UP000245119">
    <property type="component" value="Linkage Group LG4"/>
</dbReference>
<feature type="region of interest" description="Disordered" evidence="1">
    <location>
        <begin position="1003"/>
        <end position="1041"/>
    </location>
</feature>
<sequence>MLAATSDNQPGDVSATAYCVGRADLATERRLSEGFLPFHRDTLCLCTSDHNLAGQERCLSYSRCQEIMGVGHYGLGQQQQEMAGGHTVQLPHNSADLDMLLLHPAQVGAPEDDCAFDYVRGEEMLSTGCDGCKDSPEASSTRQCSERESECGAFPCSSEDEWHRNATLARAADVRQMKATSFVVTQTLSSSTSCLSDTNLNADPLSPPVTCQMDVGLSRSVLKAAALVTASSNEQRGNRGAEDVGTSSRIEAPDSHASSEINNCMSHCVMPSRHATLFRQVDESRDKNTQAQCRVCPPRLWNVKKQREVTSTARVANCFEDYADGNRRWAAVAKTLMLIRSDSGTECSHSQVREINCPPTDFLHTEGERFRDRNTVAELEHWADENDNTPNFTSQTRFKRSFKDMQHLDGRQAPLFLHEAHRPICDSDTRSSQNVLLRCGQSVSSITFPAIVDLRSCDKPVDRRGNPSCFTSSSCSVYTQSGCQGQASWSSKRDLRPSRGVSAQKRTRETRPGVLGRQGDPLEVTKRHLMRLRCGNQSRLSLIKGSSFLRHRTVSLKSPSPKVSPCRRLPSANSVINNSASQASEDRQETQRSNQRMSVPRMYEVRSSGVQTEDIMICPSSHTSVVYREEKPESNNMCSLHVREGLETMDSSFNACAEPMASRSRSELRRAGHSSENCLRRYSFPCNQRSFASRGQCARLHRLGRRIRGLKRGPGVSLRTTCTDSAKAPFEHLERRQVSHRPSEVAHNRQAYDFSSATESHEENLGLRADKTGRTLYYPYYRNSIKDSMRNHSNNTVIPQAKTKVRNEELDGACERSKTAHYEHPPRTRSVLDDQSSRRPSVVHSARSRDCLEAEPDFDKVPCSSRAGPYRPSSSLVEPITTATTDDDDDDDYDETPSRKASVRLAKAGHTPGPQETRWNNTVRVCSQVYAHAGASDASVPKKMKASQRSLLTNRREYVGPFSGHGSTPCAEMDTWNTASVSTAWQKSCQDLPPRCAVRTIGDAGTSAADGSNDGGPRPGDSRGTACFQENSSKSKRIKKRKARLYHKARQLLRRMCHIKGKEEILFRAAIRLQRKRLEIQGETTSFKEVPF</sequence>
<comment type="caution">
    <text evidence="2">The sequence shown here is derived from an EMBL/GenBank/DDBJ whole genome shotgun (WGS) entry which is preliminary data.</text>
</comment>
<evidence type="ECO:0000313" key="2">
    <source>
        <dbReference type="EMBL" id="PVD31702.1"/>
    </source>
</evidence>
<feature type="compositionally biased region" description="Basic and acidic residues" evidence="1">
    <location>
        <begin position="847"/>
        <end position="860"/>
    </location>
</feature>
<accession>A0A2T7PE59</accession>
<feature type="region of interest" description="Disordered" evidence="1">
    <location>
        <begin position="487"/>
        <end position="519"/>
    </location>
</feature>
<evidence type="ECO:0000256" key="1">
    <source>
        <dbReference type="SAM" id="MobiDB-lite"/>
    </source>
</evidence>
<feature type="compositionally biased region" description="Low complexity" evidence="1">
    <location>
        <begin position="555"/>
        <end position="564"/>
    </location>
</feature>
<feature type="region of interest" description="Disordered" evidence="1">
    <location>
        <begin position="232"/>
        <end position="258"/>
    </location>
</feature>
<dbReference type="EMBL" id="PZQS01000004">
    <property type="protein sequence ID" value="PVD31702.1"/>
    <property type="molecule type" value="Genomic_DNA"/>
</dbReference>
<gene>
    <name evidence="2" type="ORF">C0Q70_07120</name>
</gene>
<feature type="region of interest" description="Disordered" evidence="1">
    <location>
        <begin position="788"/>
        <end position="918"/>
    </location>
</feature>
<protein>
    <submittedName>
        <fullName evidence="2">Uncharacterized protein</fullName>
    </submittedName>
</protein>
<keyword evidence="3" id="KW-1185">Reference proteome</keyword>
<feature type="compositionally biased region" description="Acidic residues" evidence="1">
    <location>
        <begin position="885"/>
        <end position="895"/>
    </location>
</feature>
<feature type="region of interest" description="Disordered" evidence="1">
    <location>
        <begin position="554"/>
        <end position="598"/>
    </location>
</feature>
<proteinExistence type="predicted"/>
<reference evidence="2 3" key="1">
    <citation type="submission" date="2018-04" db="EMBL/GenBank/DDBJ databases">
        <title>The genome of golden apple snail Pomacea canaliculata provides insight into stress tolerance and invasive adaptation.</title>
        <authorList>
            <person name="Liu C."/>
            <person name="Liu B."/>
            <person name="Ren Y."/>
            <person name="Zhang Y."/>
            <person name="Wang H."/>
            <person name="Li S."/>
            <person name="Jiang F."/>
            <person name="Yin L."/>
            <person name="Zhang G."/>
            <person name="Qian W."/>
            <person name="Fan W."/>
        </authorList>
    </citation>
    <scope>NUCLEOTIDE SEQUENCE [LARGE SCALE GENOMIC DNA]</scope>
    <source>
        <strain evidence="2">SZHN2017</strain>
        <tissue evidence="2">Muscle</tissue>
    </source>
</reference>
<feature type="compositionally biased region" description="Polar residues" evidence="1">
    <location>
        <begin position="571"/>
        <end position="583"/>
    </location>
</feature>
<feature type="compositionally biased region" description="Basic and acidic residues" evidence="1">
    <location>
        <begin position="805"/>
        <end position="837"/>
    </location>
</feature>
<dbReference type="OrthoDB" id="6219242at2759"/>
<evidence type="ECO:0000313" key="3">
    <source>
        <dbReference type="Proteomes" id="UP000245119"/>
    </source>
</evidence>
<organism evidence="2 3">
    <name type="scientific">Pomacea canaliculata</name>
    <name type="common">Golden apple snail</name>
    <dbReference type="NCBI Taxonomy" id="400727"/>
    <lineage>
        <taxon>Eukaryota</taxon>
        <taxon>Metazoa</taxon>
        <taxon>Spiralia</taxon>
        <taxon>Lophotrochozoa</taxon>
        <taxon>Mollusca</taxon>
        <taxon>Gastropoda</taxon>
        <taxon>Caenogastropoda</taxon>
        <taxon>Architaenioglossa</taxon>
        <taxon>Ampullarioidea</taxon>
        <taxon>Ampullariidae</taxon>
        <taxon>Pomacea</taxon>
    </lineage>
</organism>
<dbReference type="AlphaFoldDB" id="A0A2T7PE59"/>